<dbReference type="EMBL" id="LXEN01000135">
    <property type="protein sequence ID" value="OAT23784.1"/>
    <property type="molecule type" value="Genomic_DNA"/>
</dbReference>
<organism evidence="1 2">
    <name type="scientific">Proteus myxofaciens ATCC 19692</name>
    <dbReference type="NCBI Taxonomy" id="1354337"/>
    <lineage>
        <taxon>Bacteria</taxon>
        <taxon>Pseudomonadati</taxon>
        <taxon>Pseudomonadota</taxon>
        <taxon>Gammaproteobacteria</taxon>
        <taxon>Enterobacterales</taxon>
        <taxon>Morganellaceae</taxon>
        <taxon>Proteus</taxon>
    </lineage>
</organism>
<dbReference type="Proteomes" id="UP000094023">
    <property type="component" value="Unassembled WGS sequence"/>
</dbReference>
<evidence type="ECO:0000313" key="2">
    <source>
        <dbReference type="Proteomes" id="UP000094023"/>
    </source>
</evidence>
<dbReference type="Gene3D" id="2.60.40.4150">
    <property type="entry name" value="Type VI secretion system, lipoprotein SciN"/>
    <property type="match status" value="1"/>
</dbReference>
<dbReference type="PATRIC" id="fig|1354337.4.peg.2775"/>
<dbReference type="InterPro" id="IPR017734">
    <property type="entry name" value="T6SS_SciN"/>
</dbReference>
<dbReference type="AlphaFoldDB" id="A0A198FH88"/>
<reference evidence="1 2" key="1">
    <citation type="submission" date="2016-04" db="EMBL/GenBank/DDBJ databases">
        <title>ATOL: Assembling a taxonomically balanced genome-scale reconstruction of the evolutionary history of the Enterobacteriaceae.</title>
        <authorList>
            <person name="Plunkett G.III."/>
            <person name="Neeno-Eckwall E.C."/>
            <person name="Glasner J.D."/>
            <person name="Perna N.T."/>
        </authorList>
    </citation>
    <scope>NUCLEOTIDE SEQUENCE [LARGE SCALE GENOMIC DNA]</scope>
    <source>
        <strain evidence="1 2">ATCC 19692</strain>
    </source>
</reference>
<keyword evidence="1" id="KW-0449">Lipoprotein</keyword>
<keyword evidence="2" id="KW-1185">Reference proteome</keyword>
<dbReference type="PANTHER" id="PTHR37625">
    <property type="entry name" value="OUTER MEMBRANE LIPOPROTEIN-RELATED"/>
    <property type="match status" value="1"/>
</dbReference>
<comment type="caution">
    <text evidence="1">The sequence shown here is derived from an EMBL/GenBank/DDBJ whole genome shotgun (WGS) entry which is preliminary data.</text>
</comment>
<dbReference type="OrthoDB" id="7021080at2"/>
<proteinExistence type="predicted"/>
<dbReference type="InterPro" id="IPR038706">
    <property type="entry name" value="Type_VI_SciN-like_sf"/>
</dbReference>
<name>A0A198FH88_9GAMM</name>
<sequence length="180" mass="20292">MRKGSLFSFTRIILLLTITFSITACGLTQSISDGTRDIAKSIFYKQIKVVHLDFVAREALNANDNGNPLSTIVRVYQLNNADSFNSSDYSSLFDKDSQILKSSLVAQKDLRIRPGESISFDMPMEESAEFVAIAVMFNDPDLTNNDWRIVLEKKDLLPDEPRQLILSERSIQLTPLKGEK</sequence>
<dbReference type="RefSeq" id="WP_066752039.1">
    <property type="nucleotide sequence ID" value="NZ_LXEN01000135.1"/>
</dbReference>
<dbReference type="PANTHER" id="PTHR37625:SF4">
    <property type="entry name" value="OUTER MEMBRANE LIPOPROTEIN"/>
    <property type="match status" value="1"/>
</dbReference>
<dbReference type="PROSITE" id="PS51257">
    <property type="entry name" value="PROKAR_LIPOPROTEIN"/>
    <property type="match status" value="1"/>
</dbReference>
<dbReference type="STRING" id="1354337.M983_2708"/>
<accession>A0A198FH88</accession>
<dbReference type="NCBIfam" id="TIGR03352">
    <property type="entry name" value="VI_chp_3"/>
    <property type="match status" value="1"/>
</dbReference>
<protein>
    <submittedName>
        <fullName evidence="1">Putative lipoprotein</fullName>
    </submittedName>
</protein>
<evidence type="ECO:0000313" key="1">
    <source>
        <dbReference type="EMBL" id="OAT23784.1"/>
    </source>
</evidence>
<gene>
    <name evidence="1" type="ORF">M983_2708</name>
</gene>
<dbReference type="Pfam" id="PF12790">
    <property type="entry name" value="T6SS-SciN"/>
    <property type="match status" value="1"/>
</dbReference>